<sequence length="236" mass="25488">MPVGRPVRRSRHASHGPRVKAVVGACRCRQRQPRTLNAPSAARRVSRITRNANDQNVSQVFFFREGGTPPSGHASSETRRACQEQAGIDTLLPLRRNAAVSLRLPLPQRLDPAVEPIRTHAAAPQCRHAAFALGQPAGADDAVCVRAVLRGTVKGHHGPVLDLPALHCGRRGGGVGFWRRGQCHGVRAGDGLSVTWRLALAALSRFRLGQRTGKASRKAERWFAAAIESLASSVRL</sequence>
<evidence type="ECO:0000313" key="1">
    <source>
        <dbReference type="EMBL" id="KAF2446098.1"/>
    </source>
</evidence>
<proteinExistence type="predicted"/>
<dbReference type="Proteomes" id="UP000799764">
    <property type="component" value="Unassembled WGS sequence"/>
</dbReference>
<dbReference type="EMBL" id="MU001498">
    <property type="protein sequence ID" value="KAF2446098.1"/>
    <property type="molecule type" value="Genomic_DNA"/>
</dbReference>
<protein>
    <submittedName>
        <fullName evidence="1">Uncharacterized protein</fullName>
    </submittedName>
</protein>
<name>A0A9P4PMN5_9PLEO</name>
<reference evidence="1" key="1">
    <citation type="journal article" date="2020" name="Stud. Mycol.">
        <title>101 Dothideomycetes genomes: a test case for predicting lifestyles and emergence of pathogens.</title>
        <authorList>
            <person name="Haridas S."/>
            <person name="Albert R."/>
            <person name="Binder M."/>
            <person name="Bloem J."/>
            <person name="Labutti K."/>
            <person name="Salamov A."/>
            <person name="Andreopoulos B."/>
            <person name="Baker S."/>
            <person name="Barry K."/>
            <person name="Bills G."/>
            <person name="Bluhm B."/>
            <person name="Cannon C."/>
            <person name="Castanera R."/>
            <person name="Culley D."/>
            <person name="Daum C."/>
            <person name="Ezra D."/>
            <person name="Gonzalez J."/>
            <person name="Henrissat B."/>
            <person name="Kuo A."/>
            <person name="Liang C."/>
            <person name="Lipzen A."/>
            <person name="Lutzoni F."/>
            <person name="Magnuson J."/>
            <person name="Mondo S."/>
            <person name="Nolan M."/>
            <person name="Ohm R."/>
            <person name="Pangilinan J."/>
            <person name="Park H.-J."/>
            <person name="Ramirez L."/>
            <person name="Alfaro M."/>
            <person name="Sun H."/>
            <person name="Tritt A."/>
            <person name="Yoshinaga Y."/>
            <person name="Zwiers L.-H."/>
            <person name="Turgeon B."/>
            <person name="Goodwin S."/>
            <person name="Spatafora J."/>
            <person name="Crous P."/>
            <person name="Grigoriev I."/>
        </authorList>
    </citation>
    <scope>NUCLEOTIDE SEQUENCE</scope>
    <source>
        <strain evidence="1">CBS 690.94</strain>
    </source>
</reference>
<accession>A0A9P4PMN5</accession>
<organism evidence="1 2">
    <name type="scientific">Karstenula rhodostoma CBS 690.94</name>
    <dbReference type="NCBI Taxonomy" id="1392251"/>
    <lineage>
        <taxon>Eukaryota</taxon>
        <taxon>Fungi</taxon>
        <taxon>Dikarya</taxon>
        <taxon>Ascomycota</taxon>
        <taxon>Pezizomycotina</taxon>
        <taxon>Dothideomycetes</taxon>
        <taxon>Pleosporomycetidae</taxon>
        <taxon>Pleosporales</taxon>
        <taxon>Massarineae</taxon>
        <taxon>Didymosphaeriaceae</taxon>
        <taxon>Karstenula</taxon>
    </lineage>
</organism>
<keyword evidence="2" id="KW-1185">Reference proteome</keyword>
<evidence type="ECO:0000313" key="2">
    <source>
        <dbReference type="Proteomes" id="UP000799764"/>
    </source>
</evidence>
<gene>
    <name evidence="1" type="ORF">P171DRAFT_252111</name>
</gene>
<dbReference type="AlphaFoldDB" id="A0A9P4PMN5"/>
<comment type="caution">
    <text evidence="1">The sequence shown here is derived from an EMBL/GenBank/DDBJ whole genome shotgun (WGS) entry which is preliminary data.</text>
</comment>